<dbReference type="InterPro" id="IPR018060">
    <property type="entry name" value="HTH_AraC"/>
</dbReference>
<dbReference type="Pfam" id="PF12625">
    <property type="entry name" value="Arabinose_bd"/>
    <property type="match status" value="1"/>
</dbReference>
<dbReference type="SUPFAM" id="SSF46689">
    <property type="entry name" value="Homeodomain-like"/>
    <property type="match status" value="1"/>
</dbReference>
<dbReference type="Pfam" id="PF12833">
    <property type="entry name" value="HTH_18"/>
    <property type="match status" value="1"/>
</dbReference>
<keyword evidence="1" id="KW-0805">Transcription regulation</keyword>
<proteinExistence type="predicted"/>
<dbReference type="InterPro" id="IPR009057">
    <property type="entry name" value="Homeodomain-like_sf"/>
</dbReference>
<reference evidence="5" key="2">
    <citation type="journal article" date="2024" name="Environ. Microbiol.">
        <title>Genome analysis and description of Tunturibacter gen. nov. expands the diversity of Terriglobia in tundra soils.</title>
        <authorList>
            <person name="Messyasz A."/>
            <person name="Mannisto M.K."/>
            <person name="Kerkhof L.J."/>
            <person name="Haggblom M.M."/>
        </authorList>
    </citation>
    <scope>NUCLEOTIDE SEQUENCE</scope>
    <source>
        <strain evidence="5">M8UP39</strain>
    </source>
</reference>
<dbReference type="KEGG" id="tgi:RBB81_01225"/>
<dbReference type="SMART" id="SM00342">
    <property type="entry name" value="HTH_ARAC"/>
    <property type="match status" value="1"/>
</dbReference>
<dbReference type="GO" id="GO:0003700">
    <property type="term" value="F:DNA-binding transcription factor activity"/>
    <property type="evidence" value="ECO:0007669"/>
    <property type="project" value="InterPro"/>
</dbReference>
<dbReference type="PANTHER" id="PTHR47894">
    <property type="entry name" value="HTH-TYPE TRANSCRIPTIONAL REGULATOR GADX"/>
    <property type="match status" value="1"/>
</dbReference>
<dbReference type="PROSITE" id="PS01124">
    <property type="entry name" value="HTH_ARAC_FAMILY_2"/>
    <property type="match status" value="1"/>
</dbReference>
<name>A0AAU7Z128_9BACT</name>
<evidence type="ECO:0000259" key="4">
    <source>
        <dbReference type="PROSITE" id="PS01124"/>
    </source>
</evidence>
<dbReference type="GO" id="GO:0005829">
    <property type="term" value="C:cytosol"/>
    <property type="evidence" value="ECO:0007669"/>
    <property type="project" value="TreeGrafter"/>
</dbReference>
<feature type="domain" description="HTH araC/xylS-type" evidence="4">
    <location>
        <begin position="239"/>
        <end position="337"/>
    </location>
</feature>
<dbReference type="Gene3D" id="1.10.10.60">
    <property type="entry name" value="Homeodomain-like"/>
    <property type="match status" value="1"/>
</dbReference>
<dbReference type="AlphaFoldDB" id="A0AAU7Z128"/>
<evidence type="ECO:0000256" key="3">
    <source>
        <dbReference type="ARBA" id="ARBA00023163"/>
    </source>
</evidence>
<keyword evidence="3" id="KW-0804">Transcription</keyword>
<dbReference type="PANTHER" id="PTHR47894:SF4">
    <property type="entry name" value="HTH-TYPE TRANSCRIPTIONAL REGULATOR GADX"/>
    <property type="match status" value="1"/>
</dbReference>
<dbReference type="EMBL" id="CP132938">
    <property type="protein sequence ID" value="XCB22571.1"/>
    <property type="molecule type" value="Genomic_DNA"/>
</dbReference>
<dbReference type="RefSeq" id="WP_353072425.1">
    <property type="nucleotide sequence ID" value="NZ_CP132938.1"/>
</dbReference>
<reference evidence="5" key="1">
    <citation type="submission" date="2023-08" db="EMBL/GenBank/DDBJ databases">
        <authorList>
            <person name="Messyasz A."/>
            <person name="Mannisto M.K."/>
            <person name="Kerkhof L.J."/>
            <person name="Haggblom M."/>
        </authorList>
    </citation>
    <scope>NUCLEOTIDE SEQUENCE</scope>
    <source>
        <strain evidence="5">M8UP39</strain>
    </source>
</reference>
<evidence type="ECO:0000313" key="5">
    <source>
        <dbReference type="EMBL" id="XCB22571.1"/>
    </source>
</evidence>
<gene>
    <name evidence="5" type="ORF">RBB81_01225</name>
</gene>
<accession>A0AAU7Z128</accession>
<protein>
    <submittedName>
        <fullName evidence="5">AraC family transcriptional regulator ligand-binding domain-containing protein</fullName>
    </submittedName>
</protein>
<keyword evidence="2" id="KW-0238">DNA-binding</keyword>
<evidence type="ECO:0000256" key="1">
    <source>
        <dbReference type="ARBA" id="ARBA00023015"/>
    </source>
</evidence>
<dbReference type="GO" id="GO:0000976">
    <property type="term" value="F:transcription cis-regulatory region binding"/>
    <property type="evidence" value="ECO:0007669"/>
    <property type="project" value="TreeGrafter"/>
</dbReference>
<evidence type="ECO:0000256" key="2">
    <source>
        <dbReference type="ARBA" id="ARBA00023125"/>
    </source>
</evidence>
<sequence length="350" mass="38875">MPQPHLPENLQRVGFLSCLPELLRRFDVDPLEVLAAAGLSASALENPDGTIPYRAMGLLSQLSCEKTRCSHFGLEIGRQIRTETLGLLGELMRNSPTLRVALQDFAINQHRNAHGGVTYLLEDKMHAFFGYAVYQPNVPGQYLICDGAAMGAFTIFSELAGTGQASALEVLLARSEPRDVSHYRHSFGVKLAFNADQTAVVFPRRMLDQPIAGADVRRRIVIEKRIQTLWHAGDIDLVTQLRRELRVALIRGNFSATTIAEQLGMSRRTLDRRLNASGVNFQEVLDETRCEYAQQLLECTRMTIANIATIVGYADPSILTRGFVRWAGVTPSQWRAKLGREADTCAGFAF</sequence>
<organism evidence="5">
    <name type="scientific">Tunturiibacter gelidiferens</name>
    <dbReference type="NCBI Taxonomy" id="3069689"/>
    <lineage>
        <taxon>Bacteria</taxon>
        <taxon>Pseudomonadati</taxon>
        <taxon>Acidobacteriota</taxon>
        <taxon>Terriglobia</taxon>
        <taxon>Terriglobales</taxon>
        <taxon>Acidobacteriaceae</taxon>
        <taxon>Tunturiibacter</taxon>
    </lineage>
</organism>
<dbReference type="InterPro" id="IPR032687">
    <property type="entry name" value="AraC-type_N"/>
</dbReference>